<evidence type="ECO:0000256" key="3">
    <source>
        <dbReference type="ARBA" id="ARBA00022670"/>
    </source>
</evidence>
<dbReference type="InterPro" id="IPR001563">
    <property type="entry name" value="Peptidase_S10"/>
</dbReference>
<gene>
    <name evidence="8" type="ORF">ZT3D7_G8170</name>
</gene>
<dbReference type="AlphaFoldDB" id="A0A1X7S1G2"/>
<evidence type="ECO:0000256" key="1">
    <source>
        <dbReference type="ARBA" id="ARBA00009431"/>
    </source>
</evidence>
<dbReference type="GO" id="GO:0006508">
    <property type="term" value="P:proteolysis"/>
    <property type="evidence" value="ECO:0007669"/>
    <property type="project" value="UniProtKB-KW"/>
</dbReference>
<dbReference type="PRINTS" id="PR00724">
    <property type="entry name" value="CRBOXYPTASEC"/>
</dbReference>
<evidence type="ECO:0000256" key="5">
    <source>
        <dbReference type="ARBA" id="ARBA00022801"/>
    </source>
</evidence>
<feature type="chain" id="PRO_5012078390" description="Carboxypeptidase" evidence="7">
    <location>
        <begin position="17"/>
        <end position="655"/>
    </location>
</feature>
<evidence type="ECO:0000313" key="9">
    <source>
        <dbReference type="Proteomes" id="UP000215127"/>
    </source>
</evidence>
<keyword evidence="6" id="KW-0325">Glycoprotein</keyword>
<evidence type="ECO:0000256" key="6">
    <source>
        <dbReference type="ARBA" id="ARBA00023180"/>
    </source>
</evidence>
<dbReference type="InterPro" id="IPR029058">
    <property type="entry name" value="AB_hydrolase_fold"/>
</dbReference>
<keyword evidence="2" id="KW-0121">Carboxypeptidase</keyword>
<reference evidence="8 9" key="1">
    <citation type="submission" date="2016-06" db="EMBL/GenBank/DDBJ databases">
        <authorList>
            <person name="Kjaerup R.B."/>
            <person name="Dalgaard T.S."/>
            <person name="Juul-Madsen H.R."/>
        </authorList>
    </citation>
    <scope>NUCLEOTIDE SEQUENCE [LARGE SCALE GENOMIC DNA]</scope>
</reference>
<protein>
    <recommendedName>
        <fullName evidence="10">Carboxypeptidase</fullName>
    </recommendedName>
</protein>
<keyword evidence="4 7" id="KW-0732">Signal</keyword>
<dbReference type="InterPro" id="IPR033124">
    <property type="entry name" value="Ser_caboxypep_his_AS"/>
</dbReference>
<keyword evidence="9" id="KW-1185">Reference proteome</keyword>
<dbReference type="GO" id="GO:0004185">
    <property type="term" value="F:serine-type carboxypeptidase activity"/>
    <property type="evidence" value="ECO:0007669"/>
    <property type="project" value="InterPro"/>
</dbReference>
<dbReference type="EMBL" id="LT853699">
    <property type="protein sequence ID" value="SMQ53017.1"/>
    <property type="molecule type" value="Genomic_DNA"/>
</dbReference>
<proteinExistence type="inferred from homology"/>
<name>A0A1X7S1G2_ZYMT9</name>
<accession>A0A1X7S1G2</accession>
<dbReference type="SUPFAM" id="SSF53474">
    <property type="entry name" value="alpha/beta-Hydrolases"/>
    <property type="match status" value="1"/>
</dbReference>
<dbReference type="Pfam" id="PF00450">
    <property type="entry name" value="Peptidase_S10"/>
    <property type="match status" value="1"/>
</dbReference>
<dbReference type="Gene3D" id="3.40.50.1820">
    <property type="entry name" value="alpha/beta hydrolase"/>
    <property type="match status" value="1"/>
</dbReference>
<evidence type="ECO:0000256" key="4">
    <source>
        <dbReference type="ARBA" id="ARBA00022729"/>
    </source>
</evidence>
<keyword evidence="3" id="KW-0645">Protease</keyword>
<sequence>MLKNLLLLLAAKSVLGQFVPEPEGITVLRSKFDNNVTISYKETEICETTPGVRSFAGYVHLPPGAFDDLGEPTEYPVNTFFWFFESRKDPANAPLSIWLNGGPGSSSMYGLFVEHGPCFVNADSNSTRINEWAWNNEVNMLFLDQPVQVGFSYDSLQNISTNIVTGDKTLLNETDPIPEQNATLRVGTYASQDQNRTTRGSVNGAKALWHFAQSWFQEFPEYKPNDDRISLSTQSYGGRYGPTTFAYFQEQNERIENGTLPDEDGEYVALNLDTLLIVNGCIDRLVQWPSYVQIVRNNTYGIESVNETVQEQMRDALHREGGCQDQIWACRNVSIVYDPENTGINATVNDLCQEAESFCNDEVRSPYNRYSGRNYYDFTQVEPLNFPYPFYQGYLQQPHVQAALGVPLNFSQSSPASSGAIRGIGDYVRPGWLEDLAYLLEEGVKVQLMFGDRDYACNWIGGEAASLAINYTNTTAFHAAGYADIQSNATFSGGQVRQHGNLSFARVYQAGHEAPSYSPETAYRIFMRTLNNVDIATGELPLTAENGTIYSSAGPPDTFRVKNEVPEQRLQWCYAYDLSGCTEEQIAMIENGTAPVKNWIFVDANSTRLFPEVVGRGVEYDTGSGMPPEVSTGGAAVLSIEFGAVLLLAAAVALF</sequence>
<evidence type="ECO:0008006" key="10">
    <source>
        <dbReference type="Google" id="ProtNLM"/>
    </source>
</evidence>
<dbReference type="PANTHER" id="PTHR11802">
    <property type="entry name" value="SERINE PROTEASE FAMILY S10 SERINE CARBOXYPEPTIDASE"/>
    <property type="match status" value="1"/>
</dbReference>
<evidence type="ECO:0000256" key="2">
    <source>
        <dbReference type="ARBA" id="ARBA00022645"/>
    </source>
</evidence>
<evidence type="ECO:0000256" key="7">
    <source>
        <dbReference type="SAM" id="SignalP"/>
    </source>
</evidence>
<feature type="signal peptide" evidence="7">
    <location>
        <begin position="1"/>
        <end position="16"/>
    </location>
</feature>
<dbReference type="GO" id="GO:0000324">
    <property type="term" value="C:fungal-type vacuole"/>
    <property type="evidence" value="ECO:0007669"/>
    <property type="project" value="TreeGrafter"/>
</dbReference>
<keyword evidence="5" id="KW-0378">Hydrolase</keyword>
<dbReference type="Proteomes" id="UP000215127">
    <property type="component" value="Chromosome 8"/>
</dbReference>
<organism evidence="8 9">
    <name type="scientific">Zymoseptoria tritici (strain ST99CH_3D7)</name>
    <dbReference type="NCBI Taxonomy" id="1276538"/>
    <lineage>
        <taxon>Eukaryota</taxon>
        <taxon>Fungi</taxon>
        <taxon>Dikarya</taxon>
        <taxon>Ascomycota</taxon>
        <taxon>Pezizomycotina</taxon>
        <taxon>Dothideomycetes</taxon>
        <taxon>Dothideomycetidae</taxon>
        <taxon>Mycosphaerellales</taxon>
        <taxon>Mycosphaerellaceae</taxon>
        <taxon>Zymoseptoria</taxon>
    </lineage>
</organism>
<evidence type="ECO:0000313" key="8">
    <source>
        <dbReference type="EMBL" id="SMQ53017.1"/>
    </source>
</evidence>
<dbReference type="STRING" id="1276538.A0A1X7S1G2"/>
<dbReference type="PROSITE" id="PS00560">
    <property type="entry name" value="CARBOXYPEPT_SER_HIS"/>
    <property type="match status" value="1"/>
</dbReference>
<dbReference type="PANTHER" id="PTHR11802:SF189">
    <property type="entry name" value="CARBOXYPEPTIDASE"/>
    <property type="match status" value="1"/>
</dbReference>
<comment type="similarity">
    <text evidence="1">Belongs to the peptidase S10 family.</text>
</comment>